<dbReference type="EMBL" id="JBFRYA010000004">
    <property type="protein sequence ID" value="MEX1668366.1"/>
    <property type="molecule type" value="Genomic_DNA"/>
</dbReference>
<dbReference type="RefSeq" id="WP_368380651.1">
    <property type="nucleotide sequence ID" value="NZ_JBFRYA010000004.1"/>
</dbReference>
<evidence type="ECO:0000313" key="2">
    <source>
        <dbReference type="Proteomes" id="UP001557485"/>
    </source>
</evidence>
<gene>
    <name evidence="1" type="ORF">AB4876_05550</name>
</gene>
<accession>A0ABV3U4H9</accession>
<evidence type="ECO:0000313" key="1">
    <source>
        <dbReference type="EMBL" id="MEX1668366.1"/>
    </source>
</evidence>
<dbReference type="Proteomes" id="UP001557485">
    <property type="component" value="Unassembled WGS sequence"/>
</dbReference>
<keyword evidence="2" id="KW-1185">Reference proteome</keyword>
<comment type="caution">
    <text evidence="1">The sequence shown here is derived from an EMBL/GenBank/DDBJ whole genome shotgun (WGS) entry which is preliminary data.</text>
</comment>
<name>A0ABV3U4H9_9GAMM</name>
<reference evidence="1 2" key="1">
    <citation type="journal article" date="2011" name="Int. J. Syst. Evol. Microbiol.">
        <title>Zhongshania antarctica gen. nov., sp. nov. and Zhongshania guokunii sp. nov., gammaproteobacteria respectively isolated from coastal attached (fast) ice and surface seawater of the Antarctic.</title>
        <authorList>
            <person name="Li H.J."/>
            <person name="Zhang X.Y."/>
            <person name="Chen C.X."/>
            <person name="Zhang Y.J."/>
            <person name="Gao Z.M."/>
            <person name="Yu Y."/>
            <person name="Chen X.L."/>
            <person name="Chen B."/>
            <person name="Zhang Y.Z."/>
        </authorList>
    </citation>
    <scope>NUCLEOTIDE SEQUENCE [LARGE SCALE GENOMIC DNA]</scope>
    <source>
        <strain evidence="1 2">ZS6-22T</strain>
    </source>
</reference>
<sequence length="127" mass="14488">MLDFQSILTAYGFGIVDEEMQSTIAGFAHDFSNALLSTPTIFNVAKSRIQRQPDSLNALLRCDLVYSELNQRDCLEHFFNIWFSEIRYDHPVREVIDIRNTGKIVSVQILVVGHRTAITALCRLTPE</sequence>
<proteinExistence type="predicted"/>
<protein>
    <submittedName>
        <fullName evidence="1">Uncharacterized protein</fullName>
    </submittedName>
</protein>
<organism evidence="1 2">
    <name type="scientific">Zhongshania guokunii</name>
    <dbReference type="NCBI Taxonomy" id="641783"/>
    <lineage>
        <taxon>Bacteria</taxon>
        <taxon>Pseudomonadati</taxon>
        <taxon>Pseudomonadota</taxon>
        <taxon>Gammaproteobacteria</taxon>
        <taxon>Cellvibrionales</taxon>
        <taxon>Spongiibacteraceae</taxon>
        <taxon>Zhongshania</taxon>
    </lineage>
</organism>